<feature type="signal peptide" evidence="7">
    <location>
        <begin position="1"/>
        <end position="19"/>
    </location>
</feature>
<keyword evidence="6" id="KW-0326">Glycosidase</keyword>
<sequence>MKKIYLTVLVFCLYFVAHAQQAHYQSQRYQAPSDTKVQAKLSQWGDKKFGLFMHWGIYSIPGIVESWSICSEDASWIPRDSTKNYEDYKRWYFNLNKQFNPVNFDPSIWASYAKKAGMQYVVFTTKHHDGFAMFDTKQSNYKVTASDVPFATHPKANIAKEVFDAFRKEGFMIGAYFSKPDWHSEYYWWPRYATADRNNNYDIRLHPQRWQQFKQYTYNQIQELMSDYGSIDILWLDGGWVRPKSTINEEVLSWGAPIPAWDQDINMPAIAQMARAKQPGLIMVDRTVHGEYENYQTPEQKIPEKPLDYPWETCMTMGDAWGYVPNDKYKSTNTLVHLLVDIVAKGGNFLLDVGPKPDGTFPEPALQRLTEMGQWMDVNKEAIYASKPIVPYKTNNVCFTQGKNGSVYALYLLDEGKVADATISIQAPPKMPKKVTLLGVKQAVKWKQKGDVLEVSLPASAKMLQHALVLRMD</sequence>
<dbReference type="InterPro" id="IPR013780">
    <property type="entry name" value="Glyco_hydro_b"/>
</dbReference>
<dbReference type="Pfam" id="PF01120">
    <property type="entry name" value="Alpha_L_fucos"/>
    <property type="match status" value="1"/>
</dbReference>
<dbReference type="EC" id="3.2.1.51" evidence="3"/>
<evidence type="ECO:0000256" key="5">
    <source>
        <dbReference type="ARBA" id="ARBA00022801"/>
    </source>
</evidence>
<organism evidence="10 11">
    <name type="scientific">Pedobacter albus</name>
    <dbReference type="NCBI Taxonomy" id="3113905"/>
    <lineage>
        <taxon>Bacteria</taxon>
        <taxon>Pseudomonadati</taxon>
        <taxon>Bacteroidota</taxon>
        <taxon>Sphingobacteriia</taxon>
        <taxon>Sphingobacteriales</taxon>
        <taxon>Sphingobacteriaceae</taxon>
        <taxon>Pedobacter</taxon>
    </lineage>
</organism>
<evidence type="ECO:0000256" key="6">
    <source>
        <dbReference type="ARBA" id="ARBA00023295"/>
    </source>
</evidence>
<protein>
    <recommendedName>
        <fullName evidence="3">alpha-L-fucosidase</fullName>
        <ecNumber evidence="3">3.2.1.51</ecNumber>
    </recommendedName>
</protein>
<evidence type="ECO:0000259" key="8">
    <source>
        <dbReference type="Pfam" id="PF01120"/>
    </source>
</evidence>
<dbReference type="InterPro" id="IPR016286">
    <property type="entry name" value="FUC_metazoa-typ"/>
</dbReference>
<evidence type="ECO:0000256" key="1">
    <source>
        <dbReference type="ARBA" id="ARBA00004071"/>
    </source>
</evidence>
<dbReference type="Proteomes" id="UP001336835">
    <property type="component" value="Unassembled WGS sequence"/>
</dbReference>
<evidence type="ECO:0000256" key="7">
    <source>
        <dbReference type="SAM" id="SignalP"/>
    </source>
</evidence>
<proteinExistence type="inferred from homology"/>
<reference evidence="10 11" key="1">
    <citation type="submission" date="2024-01" db="EMBL/GenBank/DDBJ databases">
        <title>Pedobacter sp. nov., isolated from fresh soil.</title>
        <authorList>
            <person name="Le N.T.T."/>
        </authorList>
    </citation>
    <scope>NUCLEOTIDE SEQUENCE [LARGE SCALE GENOMIC DNA]</scope>
    <source>
        <strain evidence="10 11">KR3-3</strain>
    </source>
</reference>
<dbReference type="SMART" id="SM00812">
    <property type="entry name" value="Alpha_L_fucos"/>
    <property type="match status" value="1"/>
</dbReference>
<dbReference type="Gene3D" id="2.60.40.1180">
    <property type="entry name" value="Golgi alpha-mannosidase II"/>
    <property type="match status" value="1"/>
</dbReference>
<evidence type="ECO:0000313" key="10">
    <source>
        <dbReference type="EMBL" id="MEE1946113.1"/>
    </source>
</evidence>
<dbReference type="Gene3D" id="3.20.20.80">
    <property type="entry name" value="Glycosidases"/>
    <property type="match status" value="1"/>
</dbReference>
<dbReference type="PIRSF" id="PIRSF001092">
    <property type="entry name" value="Alpha-L-fucosidase"/>
    <property type="match status" value="1"/>
</dbReference>
<gene>
    <name evidence="10" type="ORF">VRU48_13405</name>
</gene>
<dbReference type="PANTHER" id="PTHR10030">
    <property type="entry name" value="ALPHA-L-FUCOSIDASE"/>
    <property type="match status" value="1"/>
</dbReference>
<comment type="function">
    <text evidence="1">Alpha-L-fucosidase is responsible for hydrolyzing the alpha-1,6-linked fucose joined to the reducing-end N-acetylglucosamine of the carbohydrate moieties of glycoproteins.</text>
</comment>
<feature type="chain" id="PRO_5046630622" description="alpha-L-fucosidase" evidence="7">
    <location>
        <begin position="20"/>
        <end position="473"/>
    </location>
</feature>
<dbReference type="InterPro" id="IPR017853">
    <property type="entry name" value="GH"/>
</dbReference>
<dbReference type="Pfam" id="PF16757">
    <property type="entry name" value="Fucosidase_C"/>
    <property type="match status" value="1"/>
</dbReference>
<feature type="domain" description="Glycoside hydrolase family 29 N-terminal" evidence="8">
    <location>
        <begin position="18"/>
        <end position="381"/>
    </location>
</feature>
<keyword evidence="4 7" id="KW-0732">Signal</keyword>
<dbReference type="RefSeq" id="WP_330108426.1">
    <property type="nucleotide sequence ID" value="NZ_JAZDQT010000002.1"/>
</dbReference>
<name>A0ABU7I9F9_9SPHI</name>
<dbReference type="InterPro" id="IPR031919">
    <property type="entry name" value="Fucosidase_C"/>
</dbReference>
<comment type="similarity">
    <text evidence="2">Belongs to the glycosyl hydrolase 29 family.</text>
</comment>
<comment type="caution">
    <text evidence="10">The sequence shown here is derived from an EMBL/GenBank/DDBJ whole genome shotgun (WGS) entry which is preliminary data.</text>
</comment>
<dbReference type="PANTHER" id="PTHR10030:SF37">
    <property type="entry name" value="ALPHA-L-FUCOSIDASE-RELATED"/>
    <property type="match status" value="1"/>
</dbReference>
<evidence type="ECO:0000259" key="9">
    <source>
        <dbReference type="Pfam" id="PF16757"/>
    </source>
</evidence>
<keyword evidence="5" id="KW-0378">Hydrolase</keyword>
<evidence type="ECO:0000256" key="2">
    <source>
        <dbReference type="ARBA" id="ARBA00007951"/>
    </source>
</evidence>
<evidence type="ECO:0000256" key="4">
    <source>
        <dbReference type="ARBA" id="ARBA00022729"/>
    </source>
</evidence>
<dbReference type="SUPFAM" id="SSF51445">
    <property type="entry name" value="(Trans)glycosidases"/>
    <property type="match status" value="1"/>
</dbReference>
<accession>A0ABU7I9F9</accession>
<evidence type="ECO:0000256" key="3">
    <source>
        <dbReference type="ARBA" id="ARBA00012662"/>
    </source>
</evidence>
<dbReference type="InterPro" id="IPR057739">
    <property type="entry name" value="Glyco_hydro_29_N"/>
</dbReference>
<keyword evidence="11" id="KW-1185">Reference proteome</keyword>
<dbReference type="EMBL" id="JAZDQT010000002">
    <property type="protein sequence ID" value="MEE1946113.1"/>
    <property type="molecule type" value="Genomic_DNA"/>
</dbReference>
<evidence type="ECO:0000313" key="11">
    <source>
        <dbReference type="Proteomes" id="UP001336835"/>
    </source>
</evidence>
<feature type="domain" description="Alpha-L-fucosidase C-terminal" evidence="9">
    <location>
        <begin position="394"/>
        <end position="472"/>
    </location>
</feature>
<dbReference type="InterPro" id="IPR000933">
    <property type="entry name" value="Glyco_hydro_29"/>
</dbReference>